<dbReference type="SMART" id="SM00357">
    <property type="entry name" value="CSP"/>
    <property type="match status" value="2"/>
</dbReference>
<comment type="function">
    <text evidence="8">3'-5' exoribonuclease that releases 5'-nucleoside monophosphates and is involved in maturation of structured RNAs.</text>
</comment>
<feature type="region of interest" description="Disordered" evidence="9">
    <location>
        <begin position="708"/>
        <end position="849"/>
    </location>
</feature>
<protein>
    <recommendedName>
        <fullName evidence="8">Ribonuclease R</fullName>
        <shortName evidence="8">RNase R</shortName>
        <ecNumber evidence="8">3.1.13.1</ecNumber>
    </recommendedName>
</protein>
<name>A0A2U3D9D7_SULT2</name>
<comment type="subcellular location">
    <subcellularLocation>
        <location evidence="2 8">Cytoplasm</location>
    </subcellularLocation>
</comment>
<dbReference type="Gene3D" id="2.40.50.140">
    <property type="entry name" value="Nucleic acid-binding proteins"/>
    <property type="match status" value="3"/>
</dbReference>
<sequence>MREQVYRPLLFDELTLALGIEQTKEALTKFKELLSQMESVGAIVRTRTNRYGVPERMDLVVGHLRAHARGFGFVVPIDRTLPDFYISAGDLHEAMDGDRVIVRPLKQTAEGKREGEVIRVVNRAHKTVVGVLSTFRTYGFVKPDDRHLTQDIFIPGDQLFGAVDGQKVVVEITAYPGVHQSATAKVIEVLGFPNDPGVDILSVVRKYGLPEAFPADVLQAAEVISHEVTKEELAQRKDLRGESIVTIDGPDAKDLDDAVHVRRLANGNYLLGVHIADVSYYVREGSALDREAFRRGTSVYLVDRVIPMLPPRLSNGICSLHPQVDRLTITCEMEWSPAFELVRHDIYPSVIRTKERMTYQAVRDIVMEQDASLLERYAELVPMFHLMAEFAMGLRERRMKRGAIDFGFAETKIKVDEQGHPLELIKRERSIAEMIIEEFMLAANETIAEHFFWMEVPFLYRVHEAPEVEKMIALNEFVHNFGYHLKAVGNIHPRALQDLLEHVRGRAEETVISHVLLRQMKQARYAAQSLGHFGLAAQHYTHFTSPIRRYPDLMIHRVLREVLVEGGLAPERYVYLQAIMPEVAEQSSRAERTAVDAERETDLLKKIEYMQDKIGEEFEGMISGVTGFGMFVQLDNSVEGLIHVSYLEDDYYHYHEKLHALIGERLKRVFRIGDRVRIRVVKASKENLAIDFALVAKLQAEDVEADVEARQSIPVKSKNKGRKGSDEYNFTRDGRTKMPREAAAPKASQGRNRRKKRDETASAVTNGSLLPVKGGYGSASLVQDVRPRHKSGKKATSEVAKKSSEDSFQAREAARQRKKKERQLLNEVSSTYGVRVKDKGNKRAKHKSD</sequence>
<dbReference type="EC" id="3.1.13.1" evidence="8"/>
<evidence type="ECO:0000256" key="1">
    <source>
        <dbReference type="ARBA" id="ARBA00001849"/>
    </source>
</evidence>
<keyword evidence="4 8" id="KW-0540">Nuclease</keyword>
<dbReference type="EMBL" id="MPDK01000008">
    <property type="protein sequence ID" value="PWI57894.1"/>
    <property type="molecule type" value="Genomic_DNA"/>
</dbReference>
<evidence type="ECO:0000313" key="11">
    <source>
        <dbReference type="EMBL" id="PWI57894.1"/>
    </source>
</evidence>
<dbReference type="Proteomes" id="UP000245380">
    <property type="component" value="Unassembled WGS sequence"/>
</dbReference>
<dbReference type="NCBIfam" id="TIGR00358">
    <property type="entry name" value="3_prime_RNase"/>
    <property type="match status" value="1"/>
</dbReference>
<dbReference type="Pfam" id="PF00575">
    <property type="entry name" value="S1"/>
    <property type="match status" value="1"/>
</dbReference>
<dbReference type="PROSITE" id="PS01175">
    <property type="entry name" value="RIBONUCLEASE_II"/>
    <property type="match status" value="1"/>
</dbReference>
<dbReference type="InterPro" id="IPR004476">
    <property type="entry name" value="RNase_II/RNase_R"/>
</dbReference>
<dbReference type="HAMAP" id="MF_01895">
    <property type="entry name" value="RNase_R"/>
    <property type="match status" value="1"/>
</dbReference>
<evidence type="ECO:0000256" key="4">
    <source>
        <dbReference type="ARBA" id="ARBA00022722"/>
    </source>
</evidence>
<evidence type="ECO:0000256" key="5">
    <source>
        <dbReference type="ARBA" id="ARBA00022801"/>
    </source>
</evidence>
<dbReference type="SMART" id="SM00316">
    <property type="entry name" value="S1"/>
    <property type="match status" value="1"/>
</dbReference>
<evidence type="ECO:0000256" key="3">
    <source>
        <dbReference type="ARBA" id="ARBA00022490"/>
    </source>
</evidence>
<comment type="similarity">
    <text evidence="8">Belongs to the RNR ribonuclease family. RNase R subfamily.</text>
</comment>
<dbReference type="OrthoDB" id="9764149at2"/>
<keyword evidence="7 8" id="KW-0694">RNA-binding</keyword>
<evidence type="ECO:0000256" key="2">
    <source>
        <dbReference type="ARBA" id="ARBA00004496"/>
    </source>
</evidence>
<dbReference type="GO" id="GO:0005829">
    <property type="term" value="C:cytosol"/>
    <property type="evidence" value="ECO:0007669"/>
    <property type="project" value="TreeGrafter"/>
</dbReference>
<dbReference type="Pfam" id="PF08206">
    <property type="entry name" value="OB_RNB"/>
    <property type="match status" value="1"/>
</dbReference>
<dbReference type="NCBIfam" id="TIGR02063">
    <property type="entry name" value="RNase_R"/>
    <property type="match status" value="1"/>
</dbReference>
<dbReference type="InterPro" id="IPR050180">
    <property type="entry name" value="RNR_Ribonuclease"/>
</dbReference>
<gene>
    <name evidence="8" type="primary">rnr</name>
    <name evidence="11" type="ORF">BM613_06745</name>
</gene>
<dbReference type="PANTHER" id="PTHR23355:SF9">
    <property type="entry name" value="DIS3-LIKE EXONUCLEASE 2"/>
    <property type="match status" value="1"/>
</dbReference>
<dbReference type="SMART" id="SM00955">
    <property type="entry name" value="RNB"/>
    <property type="match status" value="1"/>
</dbReference>
<organism evidence="11 12">
    <name type="scientific">Sulfoacidibacillus thermotolerans</name>
    <name type="common">Acidibacillus sulfuroxidans</name>
    <dbReference type="NCBI Taxonomy" id="1765684"/>
    <lineage>
        <taxon>Bacteria</taxon>
        <taxon>Bacillati</taxon>
        <taxon>Bacillota</taxon>
        <taxon>Bacilli</taxon>
        <taxon>Bacillales</taxon>
        <taxon>Alicyclobacillaceae</taxon>
        <taxon>Sulfoacidibacillus</taxon>
    </lineage>
</organism>
<feature type="compositionally biased region" description="Basic and acidic residues" evidence="9">
    <location>
        <begin position="835"/>
        <end position="849"/>
    </location>
</feature>
<reference evidence="11 12" key="1">
    <citation type="submission" date="2016-11" db="EMBL/GenBank/DDBJ databases">
        <title>Comparative genomics of Acidibacillus ferroxidans species.</title>
        <authorList>
            <person name="Oliveira G."/>
            <person name="Nunes G."/>
            <person name="Oliveira R."/>
            <person name="Araujo F."/>
            <person name="Salim A."/>
            <person name="Scholte L."/>
            <person name="Morais D."/>
            <person name="Nancucheo I."/>
            <person name="Johnson D.B."/>
            <person name="Grail B."/>
            <person name="Bittencourt J."/>
            <person name="Valadares R."/>
        </authorList>
    </citation>
    <scope>NUCLEOTIDE SEQUENCE [LARGE SCALE GENOMIC DNA]</scope>
    <source>
        <strain evidence="11 12">Y002</strain>
    </source>
</reference>
<dbReference type="Pfam" id="PF17876">
    <property type="entry name" value="CSD2"/>
    <property type="match status" value="1"/>
</dbReference>
<comment type="catalytic activity">
    <reaction evidence="1 8">
        <text>Exonucleolytic cleavage in the 3'- to 5'-direction to yield nucleoside 5'-phosphates.</text>
        <dbReference type="EC" id="3.1.13.1"/>
    </reaction>
</comment>
<feature type="compositionally biased region" description="Basic and acidic residues" evidence="9">
    <location>
        <begin position="795"/>
        <end position="815"/>
    </location>
</feature>
<dbReference type="PANTHER" id="PTHR23355">
    <property type="entry name" value="RIBONUCLEASE"/>
    <property type="match status" value="1"/>
</dbReference>
<keyword evidence="5 8" id="KW-0378">Hydrolase</keyword>
<dbReference type="GO" id="GO:0006402">
    <property type="term" value="P:mRNA catabolic process"/>
    <property type="evidence" value="ECO:0007669"/>
    <property type="project" value="TreeGrafter"/>
</dbReference>
<dbReference type="GO" id="GO:0008859">
    <property type="term" value="F:exoribonuclease II activity"/>
    <property type="evidence" value="ECO:0007669"/>
    <property type="project" value="UniProtKB-UniRule"/>
</dbReference>
<dbReference type="PROSITE" id="PS50126">
    <property type="entry name" value="S1"/>
    <property type="match status" value="1"/>
</dbReference>
<accession>A0A2U3D9D7</accession>
<dbReference type="InterPro" id="IPR040476">
    <property type="entry name" value="CSD2"/>
</dbReference>
<feature type="domain" description="S1 motif" evidence="10">
    <location>
        <begin position="615"/>
        <end position="695"/>
    </location>
</feature>
<dbReference type="InterPro" id="IPR013223">
    <property type="entry name" value="RNase_B_OB_dom"/>
</dbReference>
<evidence type="ECO:0000256" key="6">
    <source>
        <dbReference type="ARBA" id="ARBA00022839"/>
    </source>
</evidence>
<dbReference type="InterPro" id="IPR022966">
    <property type="entry name" value="RNase_II/R_CS"/>
</dbReference>
<dbReference type="InterPro" id="IPR001900">
    <property type="entry name" value="RNase_II/R"/>
</dbReference>
<evidence type="ECO:0000256" key="8">
    <source>
        <dbReference type="HAMAP-Rule" id="MF_01895"/>
    </source>
</evidence>
<evidence type="ECO:0000259" key="10">
    <source>
        <dbReference type="PROSITE" id="PS50126"/>
    </source>
</evidence>
<dbReference type="InterPro" id="IPR012340">
    <property type="entry name" value="NA-bd_OB-fold"/>
</dbReference>
<feature type="compositionally biased region" description="Basic and acidic residues" evidence="9">
    <location>
        <begin position="723"/>
        <end position="740"/>
    </location>
</feature>
<proteinExistence type="inferred from homology"/>
<evidence type="ECO:0000313" key="12">
    <source>
        <dbReference type="Proteomes" id="UP000245380"/>
    </source>
</evidence>
<keyword evidence="3 8" id="KW-0963">Cytoplasm</keyword>
<dbReference type="AlphaFoldDB" id="A0A2U3D9D7"/>
<dbReference type="InterPro" id="IPR003029">
    <property type="entry name" value="S1_domain"/>
</dbReference>
<dbReference type="SUPFAM" id="SSF50249">
    <property type="entry name" value="Nucleic acid-binding proteins"/>
    <property type="match status" value="4"/>
</dbReference>
<evidence type="ECO:0000256" key="9">
    <source>
        <dbReference type="SAM" id="MobiDB-lite"/>
    </source>
</evidence>
<dbReference type="GO" id="GO:0003723">
    <property type="term" value="F:RNA binding"/>
    <property type="evidence" value="ECO:0007669"/>
    <property type="project" value="UniProtKB-UniRule"/>
</dbReference>
<keyword evidence="6 8" id="KW-0269">Exonuclease</keyword>
<dbReference type="InterPro" id="IPR011805">
    <property type="entry name" value="RNase_R"/>
</dbReference>
<dbReference type="InterPro" id="IPR011129">
    <property type="entry name" value="CSD"/>
</dbReference>
<comment type="caution">
    <text evidence="11">The sequence shown here is derived from an EMBL/GenBank/DDBJ whole genome shotgun (WGS) entry which is preliminary data.</text>
</comment>
<evidence type="ECO:0000256" key="7">
    <source>
        <dbReference type="ARBA" id="ARBA00022884"/>
    </source>
</evidence>
<dbReference type="Pfam" id="PF00773">
    <property type="entry name" value="RNB"/>
    <property type="match status" value="1"/>
</dbReference>
<dbReference type="CDD" id="cd04471">
    <property type="entry name" value="S1_RNase_R"/>
    <property type="match status" value="1"/>
</dbReference>
<keyword evidence="12" id="KW-1185">Reference proteome</keyword>